<dbReference type="EMBL" id="KK852591">
    <property type="protein sequence ID" value="KDR20701.1"/>
    <property type="molecule type" value="Genomic_DNA"/>
</dbReference>
<dbReference type="PANTHER" id="PTHR11552">
    <property type="entry name" value="GLUCOSE-METHANOL-CHOLINE GMC OXIDOREDUCTASE"/>
    <property type="match status" value="1"/>
</dbReference>
<dbReference type="PROSITE" id="PS00624">
    <property type="entry name" value="GMC_OXRED_2"/>
    <property type="match status" value="1"/>
</dbReference>
<evidence type="ECO:0000259" key="3">
    <source>
        <dbReference type="PROSITE" id="PS00624"/>
    </source>
</evidence>
<name>A0A067RJK7_ZOONE</name>
<organism evidence="4 5">
    <name type="scientific">Zootermopsis nevadensis</name>
    <name type="common">Dampwood termite</name>
    <dbReference type="NCBI Taxonomy" id="136037"/>
    <lineage>
        <taxon>Eukaryota</taxon>
        <taxon>Metazoa</taxon>
        <taxon>Ecdysozoa</taxon>
        <taxon>Arthropoda</taxon>
        <taxon>Hexapoda</taxon>
        <taxon>Insecta</taxon>
        <taxon>Pterygota</taxon>
        <taxon>Neoptera</taxon>
        <taxon>Polyneoptera</taxon>
        <taxon>Dictyoptera</taxon>
        <taxon>Blattodea</taxon>
        <taxon>Blattoidea</taxon>
        <taxon>Termitoidae</taxon>
        <taxon>Termopsidae</taxon>
        <taxon>Zootermopsis</taxon>
    </lineage>
</organism>
<evidence type="ECO:0000256" key="2">
    <source>
        <dbReference type="PIRSR" id="PIRSR000137-2"/>
    </source>
</evidence>
<dbReference type="PIRSF" id="PIRSF000137">
    <property type="entry name" value="Alcohol_oxidase"/>
    <property type="match status" value="1"/>
</dbReference>
<dbReference type="AlphaFoldDB" id="A0A067RJK7"/>
<dbReference type="InterPro" id="IPR036188">
    <property type="entry name" value="FAD/NAD-bd_sf"/>
</dbReference>
<dbReference type="OrthoDB" id="269227at2759"/>
<dbReference type="OMA" id="MMVAERC"/>
<feature type="domain" description="Glucose-methanol-choline oxidoreductase N-terminal" evidence="3">
    <location>
        <begin position="319"/>
        <end position="333"/>
    </location>
</feature>
<evidence type="ECO:0000256" key="1">
    <source>
        <dbReference type="ARBA" id="ARBA00010790"/>
    </source>
</evidence>
<evidence type="ECO:0000313" key="5">
    <source>
        <dbReference type="Proteomes" id="UP000027135"/>
    </source>
</evidence>
<dbReference type="Gene3D" id="3.50.50.60">
    <property type="entry name" value="FAD/NAD(P)-binding domain"/>
    <property type="match status" value="1"/>
</dbReference>
<dbReference type="SUPFAM" id="SSF54373">
    <property type="entry name" value="FAD-linked reductases, C-terminal domain"/>
    <property type="match status" value="1"/>
</dbReference>
<reference evidence="4 5" key="1">
    <citation type="journal article" date="2014" name="Nat. Commun.">
        <title>Molecular traces of alternative social organization in a termite genome.</title>
        <authorList>
            <person name="Terrapon N."/>
            <person name="Li C."/>
            <person name="Robertson H.M."/>
            <person name="Ji L."/>
            <person name="Meng X."/>
            <person name="Booth W."/>
            <person name="Chen Z."/>
            <person name="Childers C.P."/>
            <person name="Glastad K.M."/>
            <person name="Gokhale K."/>
            <person name="Gowin J."/>
            <person name="Gronenberg W."/>
            <person name="Hermansen R.A."/>
            <person name="Hu H."/>
            <person name="Hunt B.G."/>
            <person name="Huylmans A.K."/>
            <person name="Khalil S.M."/>
            <person name="Mitchell R.D."/>
            <person name="Munoz-Torres M.C."/>
            <person name="Mustard J.A."/>
            <person name="Pan H."/>
            <person name="Reese J.T."/>
            <person name="Scharf M.E."/>
            <person name="Sun F."/>
            <person name="Vogel H."/>
            <person name="Xiao J."/>
            <person name="Yang W."/>
            <person name="Yang Z."/>
            <person name="Yang Z."/>
            <person name="Zhou J."/>
            <person name="Zhu J."/>
            <person name="Brent C.S."/>
            <person name="Elsik C.G."/>
            <person name="Goodisman M.A."/>
            <person name="Liberles D.A."/>
            <person name="Roe R.M."/>
            <person name="Vargo E.L."/>
            <person name="Vilcinskas A."/>
            <person name="Wang J."/>
            <person name="Bornberg-Bauer E."/>
            <person name="Korb J."/>
            <person name="Zhang G."/>
            <person name="Liebig J."/>
        </authorList>
    </citation>
    <scope>NUCLEOTIDE SEQUENCE [LARGE SCALE GENOMIC DNA]</scope>
    <source>
        <tissue evidence="4">Whole organism</tissue>
    </source>
</reference>
<protein>
    <submittedName>
        <fullName evidence="4">Glucose dehydrogenase [acceptor]</fullName>
    </submittedName>
</protein>
<dbReference type="Pfam" id="PF00732">
    <property type="entry name" value="GMC_oxred_N"/>
    <property type="match status" value="1"/>
</dbReference>
<dbReference type="Pfam" id="PF05199">
    <property type="entry name" value="GMC_oxred_C"/>
    <property type="match status" value="1"/>
</dbReference>
<evidence type="ECO:0000313" key="4">
    <source>
        <dbReference type="EMBL" id="KDR20701.1"/>
    </source>
</evidence>
<sequence length="620" mass="67054">MVLPETSSCGCTFADTSFLTGVCGANFTLFMGLVEYLLRNQCDITDPCRRFGAKTAPNRAANHYDFIVVGAGVAGPVVASRLSELSEWNVLLLEAGPEEPSITSVPAFSVSAIGTSLDWKYTTEPSSQACLSTGGRCKWPRGKMVSGTSGMQGMMYTRPHASIFDEWGKANPGWSSQDVLQYFIKSENNLNPDLVDPGYHGFSGPMVVQQFPSRPPLADVVVEAGTQLGYRNGDLNGHNQTGAAVAQMMVYEGLRASTARMYLRPFLNTRENIKIAVNSQATKILIDPATKKARGVEYVDQAGNKQTVYALKEVILSAGAINSPQLLLLSGVGPRKDLEAVGIDVIVDLPGVGRNLQNHVAGSIGFYMNEASTNSLTLESVEEFIQNRTGNMASTGLTQTTLLMTSKYAKDGVSDLQVFFNGYSAKCSKSGASEECESTGSLQNCANRRLQARPTLTIPESRGYLKLNSSDPLDYPLIYPHYLESQSDVDILVDGIKLSIQLANTPALQKYGLVLDTTPVKGCENYVFGSDEYFACAVRRETGPENHQGGTCKMAPAEEELAVLDNQLRVHGVTNIRVVDASIFPTLPNCNPTSVIIMAAEKVSDLIKKAWEGQALERTV</sequence>
<keyword evidence="5" id="KW-1185">Reference proteome</keyword>
<accession>A0A067RJK7</accession>
<comment type="similarity">
    <text evidence="1">Belongs to the GMC oxidoreductase family.</text>
</comment>
<dbReference type="InterPro" id="IPR012132">
    <property type="entry name" value="GMC_OxRdtase"/>
</dbReference>
<proteinExistence type="inferred from homology"/>
<keyword evidence="2" id="KW-0285">Flavoprotein</keyword>
<feature type="binding site" evidence="2">
    <location>
        <position position="148"/>
    </location>
    <ligand>
        <name>FAD</name>
        <dbReference type="ChEBI" id="CHEBI:57692"/>
    </ligand>
</feature>
<dbReference type="InterPro" id="IPR007867">
    <property type="entry name" value="GMC_OxRtase_C"/>
</dbReference>
<gene>
    <name evidence="4" type="ORF">L798_04852</name>
</gene>
<keyword evidence="2" id="KW-0274">FAD</keyword>
<dbReference type="GO" id="GO:0016614">
    <property type="term" value="F:oxidoreductase activity, acting on CH-OH group of donors"/>
    <property type="evidence" value="ECO:0007669"/>
    <property type="project" value="InterPro"/>
</dbReference>
<dbReference type="STRING" id="136037.A0A067RJK7"/>
<dbReference type="eggNOG" id="KOG1238">
    <property type="taxonomic scope" value="Eukaryota"/>
</dbReference>
<dbReference type="GO" id="GO:0050660">
    <property type="term" value="F:flavin adenine dinucleotide binding"/>
    <property type="evidence" value="ECO:0007669"/>
    <property type="project" value="InterPro"/>
</dbReference>
<dbReference type="SUPFAM" id="SSF51905">
    <property type="entry name" value="FAD/NAD(P)-binding domain"/>
    <property type="match status" value="1"/>
</dbReference>
<dbReference type="Proteomes" id="UP000027135">
    <property type="component" value="Unassembled WGS sequence"/>
</dbReference>
<dbReference type="InParanoid" id="A0A067RJK7"/>
<dbReference type="Gene3D" id="3.30.560.10">
    <property type="entry name" value="Glucose Oxidase, domain 3"/>
    <property type="match status" value="1"/>
</dbReference>
<dbReference type="PANTHER" id="PTHR11552:SF217">
    <property type="entry name" value="GLUCOSE DEHYDROGENASE [FAD, QUINONE]"/>
    <property type="match status" value="1"/>
</dbReference>
<dbReference type="InterPro" id="IPR000172">
    <property type="entry name" value="GMC_OxRdtase_N"/>
</dbReference>
<comment type="cofactor">
    <cofactor evidence="2">
        <name>FAD</name>
        <dbReference type="ChEBI" id="CHEBI:57692"/>
    </cofactor>
</comment>